<feature type="region of interest" description="Disordered" evidence="1">
    <location>
        <begin position="75"/>
        <end position="116"/>
    </location>
</feature>
<comment type="caution">
    <text evidence="2">The sequence shown here is derived from an EMBL/GenBank/DDBJ whole genome shotgun (WGS) entry which is preliminary data.</text>
</comment>
<evidence type="ECO:0000313" key="2">
    <source>
        <dbReference type="EMBL" id="THG96212.1"/>
    </source>
</evidence>
<reference evidence="2 3" key="1">
    <citation type="submission" date="2019-02" db="EMBL/GenBank/DDBJ databases">
        <title>Genome sequencing of the rare red list fungi Phlebia centrifuga.</title>
        <authorList>
            <person name="Buettner E."/>
            <person name="Kellner H."/>
        </authorList>
    </citation>
    <scope>NUCLEOTIDE SEQUENCE [LARGE SCALE GENOMIC DNA]</scope>
    <source>
        <strain evidence="2 3">DSM 108282</strain>
    </source>
</reference>
<feature type="compositionally biased region" description="Low complexity" evidence="1">
    <location>
        <begin position="89"/>
        <end position="114"/>
    </location>
</feature>
<sequence>MSTIYTSFLAGPDASSSATESPFHHTSAYRVPPKYPAGLGLGLAKGTKAKKVRVTAVTGCKLDNSPFTTYEVDEVDYDGDSEDDPISPPLLGARRSPRRGSSPSSIPSDDSSLRTPSPEVVRAFIATWPPMPKAPRIPFPSSLSSNVGLGIDVTTSGEGAITYEDAAVGQGLSTSVFGKGIGLGITFDDQMLPREGKGVLDESSSCASSLEDSEEAYYHLPSNLLSPELIMSATEFTDSVRKWADRRKDREERASESDMSTDGIEQAPRRKSI</sequence>
<name>A0A4V3XA03_9APHY</name>
<proteinExistence type="predicted"/>
<accession>A0A4V3XA03</accession>
<feature type="compositionally biased region" description="Basic and acidic residues" evidence="1">
    <location>
        <begin position="241"/>
        <end position="256"/>
    </location>
</feature>
<feature type="compositionally biased region" description="Acidic residues" evidence="1">
    <location>
        <begin position="75"/>
        <end position="85"/>
    </location>
</feature>
<feature type="region of interest" description="Disordered" evidence="1">
    <location>
        <begin position="1"/>
        <end position="34"/>
    </location>
</feature>
<dbReference type="Proteomes" id="UP000309038">
    <property type="component" value="Unassembled WGS sequence"/>
</dbReference>
<gene>
    <name evidence="2" type="ORF">EW026_g5589</name>
</gene>
<keyword evidence="3" id="KW-1185">Reference proteome</keyword>
<evidence type="ECO:0000313" key="3">
    <source>
        <dbReference type="Proteomes" id="UP000309038"/>
    </source>
</evidence>
<organism evidence="2 3">
    <name type="scientific">Hermanssonia centrifuga</name>
    <dbReference type="NCBI Taxonomy" id="98765"/>
    <lineage>
        <taxon>Eukaryota</taxon>
        <taxon>Fungi</taxon>
        <taxon>Dikarya</taxon>
        <taxon>Basidiomycota</taxon>
        <taxon>Agaricomycotina</taxon>
        <taxon>Agaricomycetes</taxon>
        <taxon>Polyporales</taxon>
        <taxon>Meruliaceae</taxon>
        <taxon>Hermanssonia</taxon>
    </lineage>
</organism>
<feature type="region of interest" description="Disordered" evidence="1">
    <location>
        <begin position="241"/>
        <end position="273"/>
    </location>
</feature>
<dbReference type="EMBL" id="SGPJ01000253">
    <property type="protein sequence ID" value="THG96212.1"/>
    <property type="molecule type" value="Genomic_DNA"/>
</dbReference>
<protein>
    <submittedName>
        <fullName evidence="2">Uncharacterized protein</fullName>
    </submittedName>
</protein>
<evidence type="ECO:0000256" key="1">
    <source>
        <dbReference type="SAM" id="MobiDB-lite"/>
    </source>
</evidence>
<dbReference type="AlphaFoldDB" id="A0A4V3XA03"/>